<dbReference type="InterPro" id="IPR013249">
    <property type="entry name" value="RNA_pol_sigma70_r4_t2"/>
</dbReference>
<evidence type="ECO:0000256" key="3">
    <source>
        <dbReference type="ARBA" id="ARBA00023082"/>
    </source>
</evidence>
<dbReference type="Gene3D" id="1.10.1740.10">
    <property type="match status" value="1"/>
</dbReference>
<reference evidence="9 10" key="1">
    <citation type="submission" date="2015-07" db="EMBL/GenBank/DDBJ databases">
        <title>Genome analysis of myxobacterium Chondromyces crocatus Cm c5 reveals a high potential for natural compound synthesis and the genetic basis for the loss of fruiting body formation.</title>
        <authorList>
            <person name="Zaburannyi N."/>
            <person name="Bunk B."/>
            <person name="Maier J."/>
            <person name="Overmann J."/>
            <person name="Mueller R."/>
        </authorList>
    </citation>
    <scope>NUCLEOTIDE SEQUENCE [LARGE SCALE GENOMIC DNA]</scope>
    <source>
        <strain evidence="9 10">Cm c5</strain>
    </source>
</reference>
<organism evidence="9 10">
    <name type="scientific">Chondromyces crocatus</name>
    <dbReference type="NCBI Taxonomy" id="52"/>
    <lineage>
        <taxon>Bacteria</taxon>
        <taxon>Pseudomonadati</taxon>
        <taxon>Myxococcota</taxon>
        <taxon>Polyangia</taxon>
        <taxon>Polyangiales</taxon>
        <taxon>Polyangiaceae</taxon>
        <taxon>Chondromyces</taxon>
    </lineage>
</organism>
<keyword evidence="2" id="KW-0805">Transcription regulation</keyword>
<comment type="similarity">
    <text evidence="1">Belongs to the sigma-70 factor family. ECF subfamily.</text>
</comment>
<keyword evidence="5" id="KW-0804">Transcription</keyword>
<dbReference type="RefSeq" id="WP_245678200.1">
    <property type="nucleotide sequence ID" value="NZ_CP012159.1"/>
</dbReference>
<evidence type="ECO:0000259" key="8">
    <source>
        <dbReference type="Pfam" id="PF08281"/>
    </source>
</evidence>
<sequence>MVSRAQRGRLRLVEPSGEFPREGEVTEAALSRLPGEATTEPLKREVALEGARRDTGELEAGVTPGTPTPPPLKSEAPPAGRHGGADTGRAIAELPDAQLVALGQRGDSAALAALYKRHAAFAINLATRIEGSARDVEDIAHDAFLRAFERLSDISDPAAFKSWLGSIVVHKVRSRMRRGRLLNLLGMGRSSEPVDLDALASPDASPHARAQIAQIYALLQTLPADDRIAWILRSVEGHDLDTTARMVGCSLATVKRRITRAQQFLDEHFVDSINPEVV</sequence>
<keyword evidence="4" id="KW-0238">DNA-binding</keyword>
<dbReference type="AlphaFoldDB" id="A0A0K1E5A7"/>
<evidence type="ECO:0000259" key="7">
    <source>
        <dbReference type="Pfam" id="PF04542"/>
    </source>
</evidence>
<dbReference type="InterPro" id="IPR007627">
    <property type="entry name" value="RNA_pol_sigma70_r2"/>
</dbReference>
<dbReference type="GO" id="GO:0016987">
    <property type="term" value="F:sigma factor activity"/>
    <property type="evidence" value="ECO:0007669"/>
    <property type="project" value="UniProtKB-KW"/>
</dbReference>
<feature type="domain" description="RNA polymerase sigma factor 70 region 4 type 2" evidence="8">
    <location>
        <begin position="214"/>
        <end position="261"/>
    </location>
</feature>
<dbReference type="InterPro" id="IPR036388">
    <property type="entry name" value="WH-like_DNA-bd_sf"/>
</dbReference>
<dbReference type="Pfam" id="PF04542">
    <property type="entry name" value="Sigma70_r2"/>
    <property type="match status" value="1"/>
</dbReference>
<dbReference type="Proteomes" id="UP000067626">
    <property type="component" value="Chromosome"/>
</dbReference>
<dbReference type="InterPro" id="IPR013325">
    <property type="entry name" value="RNA_pol_sigma_r2"/>
</dbReference>
<dbReference type="GO" id="GO:0003677">
    <property type="term" value="F:DNA binding"/>
    <property type="evidence" value="ECO:0007669"/>
    <property type="project" value="UniProtKB-KW"/>
</dbReference>
<dbReference type="Pfam" id="PF08281">
    <property type="entry name" value="Sigma70_r4_2"/>
    <property type="match status" value="1"/>
</dbReference>
<evidence type="ECO:0000313" key="10">
    <source>
        <dbReference type="Proteomes" id="UP000067626"/>
    </source>
</evidence>
<dbReference type="Gene3D" id="1.10.10.10">
    <property type="entry name" value="Winged helix-like DNA-binding domain superfamily/Winged helix DNA-binding domain"/>
    <property type="match status" value="1"/>
</dbReference>
<dbReference type="KEGG" id="ccro:CMC5_001460"/>
<evidence type="ECO:0000256" key="2">
    <source>
        <dbReference type="ARBA" id="ARBA00023015"/>
    </source>
</evidence>
<dbReference type="PANTHER" id="PTHR43133">
    <property type="entry name" value="RNA POLYMERASE ECF-TYPE SIGMA FACTO"/>
    <property type="match status" value="1"/>
</dbReference>
<evidence type="ECO:0000256" key="5">
    <source>
        <dbReference type="ARBA" id="ARBA00023163"/>
    </source>
</evidence>
<evidence type="ECO:0008006" key="11">
    <source>
        <dbReference type="Google" id="ProtNLM"/>
    </source>
</evidence>
<keyword evidence="3" id="KW-0731">Sigma factor</keyword>
<keyword evidence="10" id="KW-1185">Reference proteome</keyword>
<dbReference type="InterPro" id="IPR013324">
    <property type="entry name" value="RNA_pol_sigma_r3/r4-like"/>
</dbReference>
<feature type="domain" description="RNA polymerase sigma-70 region 2" evidence="7">
    <location>
        <begin position="114"/>
        <end position="179"/>
    </location>
</feature>
<dbReference type="SUPFAM" id="SSF88659">
    <property type="entry name" value="Sigma3 and sigma4 domains of RNA polymerase sigma factors"/>
    <property type="match status" value="1"/>
</dbReference>
<gene>
    <name evidence="9" type="ORF">CMC5_001460</name>
</gene>
<feature type="compositionally biased region" description="Basic and acidic residues" evidence="6">
    <location>
        <begin position="41"/>
        <end position="56"/>
    </location>
</feature>
<evidence type="ECO:0000256" key="6">
    <source>
        <dbReference type="SAM" id="MobiDB-lite"/>
    </source>
</evidence>
<accession>A0A0K1E5A7</accession>
<evidence type="ECO:0000256" key="4">
    <source>
        <dbReference type="ARBA" id="ARBA00023125"/>
    </source>
</evidence>
<dbReference type="EMBL" id="CP012159">
    <property type="protein sequence ID" value="AKT36034.1"/>
    <property type="molecule type" value="Genomic_DNA"/>
</dbReference>
<dbReference type="InterPro" id="IPR014284">
    <property type="entry name" value="RNA_pol_sigma-70_dom"/>
</dbReference>
<proteinExistence type="inferred from homology"/>
<feature type="region of interest" description="Disordered" evidence="6">
    <location>
        <begin position="1"/>
        <end position="87"/>
    </location>
</feature>
<feature type="compositionally biased region" description="Basic residues" evidence="6">
    <location>
        <begin position="1"/>
        <end position="10"/>
    </location>
</feature>
<dbReference type="InterPro" id="IPR039425">
    <property type="entry name" value="RNA_pol_sigma-70-like"/>
</dbReference>
<dbReference type="STRING" id="52.CMC5_001460"/>
<evidence type="ECO:0000313" key="9">
    <source>
        <dbReference type="EMBL" id="AKT36034.1"/>
    </source>
</evidence>
<evidence type="ECO:0000256" key="1">
    <source>
        <dbReference type="ARBA" id="ARBA00010641"/>
    </source>
</evidence>
<protein>
    <recommendedName>
        <fullName evidence="11">ECF family RNA polymerase sigma factor</fullName>
    </recommendedName>
</protein>
<dbReference type="PANTHER" id="PTHR43133:SF8">
    <property type="entry name" value="RNA POLYMERASE SIGMA FACTOR HI_1459-RELATED"/>
    <property type="match status" value="1"/>
</dbReference>
<dbReference type="NCBIfam" id="TIGR02937">
    <property type="entry name" value="sigma70-ECF"/>
    <property type="match status" value="1"/>
</dbReference>
<name>A0A0K1E5A7_CHOCO</name>
<dbReference type="GO" id="GO:0006352">
    <property type="term" value="P:DNA-templated transcription initiation"/>
    <property type="evidence" value="ECO:0007669"/>
    <property type="project" value="InterPro"/>
</dbReference>
<dbReference type="SUPFAM" id="SSF88946">
    <property type="entry name" value="Sigma2 domain of RNA polymerase sigma factors"/>
    <property type="match status" value="1"/>
</dbReference>